<dbReference type="EMBL" id="PVFR01000005">
    <property type="protein sequence ID" value="PRE55983.1"/>
    <property type="molecule type" value="Genomic_DNA"/>
</dbReference>
<accession>A0AB37AZB4</accession>
<reference evidence="1 2" key="1">
    <citation type="submission" date="2018-03" db="EMBL/GenBank/DDBJ databases">
        <authorList>
            <person name="Nguyen K."/>
            <person name="Fouts D."/>
            <person name="Sutton G."/>
        </authorList>
    </citation>
    <scope>NUCLEOTIDE SEQUENCE [LARGE SCALE GENOMIC DNA]</scope>
    <source>
        <strain evidence="1 2">AU14328</strain>
    </source>
</reference>
<gene>
    <name evidence="1" type="ORF">C6P99_01045</name>
</gene>
<organism evidence="1 2">
    <name type="scientific">Burkholderia multivorans</name>
    <dbReference type="NCBI Taxonomy" id="87883"/>
    <lineage>
        <taxon>Bacteria</taxon>
        <taxon>Pseudomonadati</taxon>
        <taxon>Pseudomonadota</taxon>
        <taxon>Betaproteobacteria</taxon>
        <taxon>Burkholderiales</taxon>
        <taxon>Burkholderiaceae</taxon>
        <taxon>Burkholderia</taxon>
        <taxon>Burkholderia cepacia complex</taxon>
    </lineage>
</organism>
<evidence type="ECO:0000313" key="2">
    <source>
        <dbReference type="Proteomes" id="UP000237811"/>
    </source>
</evidence>
<sequence>MSLITTYARARFLAFAQQRWIADQHAAQDTNKFCALFAGHPAPMQFKTDGAWRLSYLGFRSERIFHPADAQRAAPASMRDVLARMPALVEGAPRRSATGGRA</sequence>
<evidence type="ECO:0000313" key="1">
    <source>
        <dbReference type="EMBL" id="PRE55983.1"/>
    </source>
</evidence>
<proteinExistence type="predicted"/>
<dbReference type="Proteomes" id="UP000237811">
    <property type="component" value="Unassembled WGS sequence"/>
</dbReference>
<comment type="caution">
    <text evidence="1">The sequence shown here is derived from an EMBL/GenBank/DDBJ whole genome shotgun (WGS) entry which is preliminary data.</text>
</comment>
<dbReference type="RefSeq" id="WP_105775798.1">
    <property type="nucleotide sequence ID" value="NZ_CADFGT010000010.1"/>
</dbReference>
<dbReference type="AlphaFoldDB" id="A0AB37AZB4"/>
<name>A0AB37AZB4_9BURK</name>
<protein>
    <submittedName>
        <fullName evidence="1">Uncharacterized protein</fullName>
    </submittedName>
</protein>